<protein>
    <recommendedName>
        <fullName evidence="3 9">4-diphosphocytidyl-2-C-methyl-D-erythritol kinase</fullName>
        <shortName evidence="9">CMK</shortName>
        <ecNumber evidence="2 9">2.7.1.148</ecNumber>
    </recommendedName>
    <alternativeName>
        <fullName evidence="8 9">4-(cytidine-5'-diphospho)-2-C-methyl-D-erythritol kinase</fullName>
    </alternativeName>
</protein>
<evidence type="ECO:0000256" key="3">
    <source>
        <dbReference type="ARBA" id="ARBA00017473"/>
    </source>
</evidence>
<feature type="active site" evidence="9">
    <location>
        <position position="13"/>
    </location>
</feature>
<keyword evidence="4 9" id="KW-0808">Transferase</keyword>
<evidence type="ECO:0000256" key="1">
    <source>
        <dbReference type="ARBA" id="ARBA00009684"/>
    </source>
</evidence>
<evidence type="ECO:0000256" key="7">
    <source>
        <dbReference type="ARBA" id="ARBA00022840"/>
    </source>
</evidence>
<comment type="caution">
    <text evidence="12">The sequence shown here is derived from an EMBL/GenBank/DDBJ whole genome shotgun (WGS) entry which is preliminary data.</text>
</comment>
<feature type="domain" description="GHMP kinase C-terminal" evidence="11">
    <location>
        <begin position="214"/>
        <end position="285"/>
    </location>
</feature>
<dbReference type="Proteomes" id="UP001170379">
    <property type="component" value="Unassembled WGS sequence"/>
</dbReference>
<dbReference type="InterPro" id="IPR036554">
    <property type="entry name" value="GHMP_kinase_C_sf"/>
</dbReference>
<dbReference type="Gene3D" id="3.30.230.10">
    <property type="match status" value="1"/>
</dbReference>
<dbReference type="Pfam" id="PF08544">
    <property type="entry name" value="GHMP_kinases_C"/>
    <property type="match status" value="1"/>
</dbReference>
<organism evidence="12 13">
    <name type="scientific">Gulosibacter molinativorax</name>
    <dbReference type="NCBI Taxonomy" id="256821"/>
    <lineage>
        <taxon>Bacteria</taxon>
        <taxon>Bacillati</taxon>
        <taxon>Actinomycetota</taxon>
        <taxon>Actinomycetes</taxon>
        <taxon>Micrococcales</taxon>
        <taxon>Microbacteriaceae</taxon>
        <taxon>Gulosibacter</taxon>
    </lineage>
</organism>
<dbReference type="InterPro" id="IPR004424">
    <property type="entry name" value="IspE"/>
</dbReference>
<evidence type="ECO:0000256" key="5">
    <source>
        <dbReference type="ARBA" id="ARBA00022741"/>
    </source>
</evidence>
<dbReference type="InterPro" id="IPR006204">
    <property type="entry name" value="GHMP_kinase_N_dom"/>
</dbReference>
<keyword evidence="9" id="KW-0414">Isoprene biosynthesis</keyword>
<evidence type="ECO:0000256" key="9">
    <source>
        <dbReference type="HAMAP-Rule" id="MF_00061"/>
    </source>
</evidence>
<reference evidence="12" key="1">
    <citation type="submission" date="2018-03" db="EMBL/GenBank/DDBJ databases">
        <authorList>
            <person name="Nunes O.C."/>
            <person name="Lopes A.R."/>
            <person name="Froufe H."/>
            <person name="Munoz-Merida A."/>
            <person name="Barroso C."/>
            <person name="Egas C."/>
        </authorList>
    </citation>
    <scope>NUCLEOTIDE SEQUENCE</scope>
    <source>
        <strain evidence="12">ON4</strain>
    </source>
</reference>
<comment type="function">
    <text evidence="9">Catalyzes the phosphorylation of the position 2 hydroxy group of 4-diphosphocytidyl-2C-methyl-D-erythritol.</text>
</comment>
<evidence type="ECO:0000256" key="2">
    <source>
        <dbReference type="ARBA" id="ARBA00012052"/>
    </source>
</evidence>
<dbReference type="NCBIfam" id="TIGR00154">
    <property type="entry name" value="ispE"/>
    <property type="match status" value="1"/>
</dbReference>
<dbReference type="EMBL" id="PXVD01000007">
    <property type="protein sequence ID" value="MDJ1370849.1"/>
    <property type="molecule type" value="Genomic_DNA"/>
</dbReference>
<dbReference type="PANTHER" id="PTHR43527">
    <property type="entry name" value="4-DIPHOSPHOCYTIDYL-2-C-METHYL-D-ERYTHRITOL KINASE, CHLOROPLASTIC"/>
    <property type="match status" value="1"/>
</dbReference>
<dbReference type="NCBIfam" id="NF002870">
    <property type="entry name" value="PRK03188.1"/>
    <property type="match status" value="1"/>
</dbReference>
<dbReference type="InterPro" id="IPR013750">
    <property type="entry name" value="GHMP_kinase_C_dom"/>
</dbReference>
<evidence type="ECO:0000259" key="10">
    <source>
        <dbReference type="Pfam" id="PF00288"/>
    </source>
</evidence>
<evidence type="ECO:0000256" key="6">
    <source>
        <dbReference type="ARBA" id="ARBA00022777"/>
    </source>
</evidence>
<feature type="domain" description="GHMP kinase N-terminal" evidence="10">
    <location>
        <begin position="72"/>
        <end position="150"/>
    </location>
</feature>
<keyword evidence="13" id="KW-1185">Reference proteome</keyword>
<comment type="catalytic activity">
    <reaction evidence="9">
        <text>4-CDP-2-C-methyl-D-erythritol + ATP = 4-CDP-2-C-methyl-D-erythritol 2-phosphate + ADP + H(+)</text>
        <dbReference type="Rhea" id="RHEA:18437"/>
        <dbReference type="ChEBI" id="CHEBI:15378"/>
        <dbReference type="ChEBI" id="CHEBI:30616"/>
        <dbReference type="ChEBI" id="CHEBI:57823"/>
        <dbReference type="ChEBI" id="CHEBI:57919"/>
        <dbReference type="ChEBI" id="CHEBI:456216"/>
        <dbReference type="EC" id="2.7.1.148"/>
    </reaction>
</comment>
<accession>A0ABT7C6P6</accession>
<dbReference type="HAMAP" id="MF_00061">
    <property type="entry name" value="IspE"/>
    <property type="match status" value="1"/>
</dbReference>
<keyword evidence="6 9" id="KW-0418">Kinase</keyword>
<evidence type="ECO:0000313" key="12">
    <source>
        <dbReference type="EMBL" id="MDJ1370849.1"/>
    </source>
</evidence>
<keyword evidence="7 9" id="KW-0067">ATP-binding</keyword>
<feature type="binding site" evidence="9">
    <location>
        <begin position="100"/>
        <end position="110"/>
    </location>
    <ligand>
        <name>ATP</name>
        <dbReference type="ChEBI" id="CHEBI:30616"/>
    </ligand>
</feature>
<dbReference type="Gene3D" id="3.30.70.890">
    <property type="entry name" value="GHMP kinase, C-terminal domain"/>
    <property type="match status" value="1"/>
</dbReference>
<keyword evidence="5 9" id="KW-0547">Nucleotide-binding</keyword>
<dbReference type="SUPFAM" id="SSF54211">
    <property type="entry name" value="Ribosomal protein S5 domain 2-like"/>
    <property type="match status" value="1"/>
</dbReference>
<dbReference type="GO" id="GO:0016301">
    <property type="term" value="F:kinase activity"/>
    <property type="evidence" value="ECO:0007669"/>
    <property type="project" value="UniProtKB-KW"/>
</dbReference>
<reference evidence="12" key="2">
    <citation type="journal article" date="2022" name="Sci. Rep.">
        <title>In silico prediction of the enzymes involved in the degradation of the herbicide molinate by Gulosibacter molinativorax ON4T.</title>
        <authorList>
            <person name="Lopes A.R."/>
            <person name="Bunin E."/>
            <person name="Viana A.T."/>
            <person name="Froufe H."/>
            <person name="Munoz-Merida A."/>
            <person name="Pinho D."/>
            <person name="Figueiredo J."/>
            <person name="Barroso C."/>
            <person name="Vaz-Moreira I."/>
            <person name="Bellanger X."/>
            <person name="Egas C."/>
            <person name="Nunes O.C."/>
        </authorList>
    </citation>
    <scope>NUCLEOTIDE SEQUENCE</scope>
    <source>
        <strain evidence="12">ON4</strain>
    </source>
</reference>
<proteinExistence type="inferred from homology"/>
<sequence>MTTKRVAVRAPGKVNLTLAVGPVGADGYHPLATTFMALDLYEDVVATAAAGLSLVYTDGPVDASGLDTGEANLAIRAARLLAEATGHPAEAALEITKRVPIAGGMGGGSADAAATLVACDALWETNLTAEDLRALGAKLGSDVPFAMCGGVAVGTGRGDELTSALAEGRFEWVLRFSDEGMSTPATYRALDEHRDKHAASLGPIHEPEVPEVVLTALRGGDVRALADLLENDLQAPALRLRPDLAEVLEFGETHGALAGIVSGSGPTLAFLAEDAAAADALHRAFLADGHRALRASGPTAGALAH</sequence>
<dbReference type="Pfam" id="PF00288">
    <property type="entry name" value="GHMP_kinases_N"/>
    <property type="match status" value="1"/>
</dbReference>
<dbReference type="PANTHER" id="PTHR43527:SF2">
    <property type="entry name" value="4-DIPHOSPHOCYTIDYL-2-C-METHYL-D-ERYTHRITOL KINASE, CHLOROPLASTIC"/>
    <property type="match status" value="1"/>
</dbReference>
<dbReference type="InterPro" id="IPR020568">
    <property type="entry name" value="Ribosomal_Su5_D2-typ_SF"/>
</dbReference>
<dbReference type="EC" id="2.7.1.148" evidence="2 9"/>
<evidence type="ECO:0000256" key="4">
    <source>
        <dbReference type="ARBA" id="ARBA00022679"/>
    </source>
</evidence>
<gene>
    <name evidence="9" type="primary">ispE</name>
    <name evidence="12" type="ORF">C7K25_05645</name>
</gene>
<feature type="active site" evidence="9">
    <location>
        <position position="142"/>
    </location>
</feature>
<comment type="similarity">
    <text evidence="1 9">Belongs to the GHMP kinase family. IspE subfamily.</text>
</comment>
<evidence type="ECO:0000259" key="11">
    <source>
        <dbReference type="Pfam" id="PF08544"/>
    </source>
</evidence>
<comment type="pathway">
    <text evidence="9">Isoprenoid biosynthesis; isopentenyl diphosphate biosynthesis via DXP pathway; isopentenyl diphosphate from 1-deoxy-D-xylulose 5-phosphate: step 3/6.</text>
</comment>
<evidence type="ECO:0000256" key="8">
    <source>
        <dbReference type="ARBA" id="ARBA00032554"/>
    </source>
</evidence>
<dbReference type="InterPro" id="IPR014721">
    <property type="entry name" value="Ribsml_uS5_D2-typ_fold_subgr"/>
</dbReference>
<dbReference type="PIRSF" id="PIRSF010376">
    <property type="entry name" value="IspE"/>
    <property type="match status" value="1"/>
</dbReference>
<dbReference type="SUPFAM" id="SSF55060">
    <property type="entry name" value="GHMP Kinase, C-terminal domain"/>
    <property type="match status" value="1"/>
</dbReference>
<dbReference type="RefSeq" id="WP_106486607.1">
    <property type="nucleotide sequence ID" value="NZ_CP028426.1"/>
</dbReference>
<evidence type="ECO:0000313" key="13">
    <source>
        <dbReference type="Proteomes" id="UP001170379"/>
    </source>
</evidence>
<name>A0ABT7C6P6_9MICO</name>